<feature type="region of interest" description="Disordered" evidence="1">
    <location>
        <begin position="71"/>
        <end position="91"/>
    </location>
</feature>
<dbReference type="Proteomes" id="UP000054477">
    <property type="component" value="Unassembled WGS sequence"/>
</dbReference>
<sequence>MQCSLLWIPPRHQGRATVTRFGIARVGLAYTRSKRAGFPSFSFSSQVHCEGLIIPTSTPSKLQRSKLARRLRGSFSSSTGSPSATLVHQRQDTALQDSVEDFHIVTHDDLPIQLDQPPTPDRFHFSDSLSARSSQDTRLARITVPTPSSLQKTVSSGSNVDFADLTLSFPQPPQHIPNPFACPITDGTYTCSCDPERFTMIYLI</sequence>
<gene>
    <name evidence="2" type="ORF">K443DRAFT_186973</name>
</gene>
<reference evidence="3" key="2">
    <citation type="submission" date="2015-01" db="EMBL/GenBank/DDBJ databases">
        <title>Evolutionary Origins and Diversification of the Mycorrhizal Mutualists.</title>
        <authorList>
            <consortium name="DOE Joint Genome Institute"/>
            <consortium name="Mycorrhizal Genomics Consortium"/>
            <person name="Kohler A."/>
            <person name="Kuo A."/>
            <person name="Nagy L.G."/>
            <person name="Floudas D."/>
            <person name="Copeland A."/>
            <person name="Barry K.W."/>
            <person name="Cichocki N."/>
            <person name="Veneault-Fourrey C."/>
            <person name="LaButti K."/>
            <person name="Lindquist E.A."/>
            <person name="Lipzen A."/>
            <person name="Lundell T."/>
            <person name="Morin E."/>
            <person name="Murat C."/>
            <person name="Riley R."/>
            <person name="Ohm R."/>
            <person name="Sun H."/>
            <person name="Tunlid A."/>
            <person name="Henrissat B."/>
            <person name="Grigoriev I.V."/>
            <person name="Hibbett D.S."/>
            <person name="Martin F."/>
        </authorList>
    </citation>
    <scope>NUCLEOTIDE SEQUENCE [LARGE SCALE GENOMIC DNA]</scope>
    <source>
        <strain evidence="3">LaAM-08-1</strain>
    </source>
</reference>
<proteinExistence type="predicted"/>
<evidence type="ECO:0000256" key="1">
    <source>
        <dbReference type="SAM" id="MobiDB-lite"/>
    </source>
</evidence>
<organism evidence="2 3">
    <name type="scientific">Laccaria amethystina LaAM-08-1</name>
    <dbReference type="NCBI Taxonomy" id="1095629"/>
    <lineage>
        <taxon>Eukaryota</taxon>
        <taxon>Fungi</taxon>
        <taxon>Dikarya</taxon>
        <taxon>Basidiomycota</taxon>
        <taxon>Agaricomycotina</taxon>
        <taxon>Agaricomycetes</taxon>
        <taxon>Agaricomycetidae</taxon>
        <taxon>Agaricales</taxon>
        <taxon>Agaricineae</taxon>
        <taxon>Hydnangiaceae</taxon>
        <taxon>Laccaria</taxon>
    </lineage>
</organism>
<name>A0A0C9X5T3_9AGAR</name>
<feature type="compositionally biased region" description="Low complexity" evidence="1">
    <location>
        <begin position="74"/>
        <end position="83"/>
    </location>
</feature>
<dbReference type="AlphaFoldDB" id="A0A0C9X5T3"/>
<dbReference type="EMBL" id="KN838547">
    <property type="protein sequence ID" value="KIK07495.1"/>
    <property type="molecule type" value="Genomic_DNA"/>
</dbReference>
<keyword evidence="3" id="KW-1185">Reference proteome</keyword>
<reference evidence="2 3" key="1">
    <citation type="submission" date="2014-04" db="EMBL/GenBank/DDBJ databases">
        <authorList>
            <consortium name="DOE Joint Genome Institute"/>
            <person name="Kuo A."/>
            <person name="Kohler A."/>
            <person name="Nagy L.G."/>
            <person name="Floudas D."/>
            <person name="Copeland A."/>
            <person name="Barry K.W."/>
            <person name="Cichocki N."/>
            <person name="Veneault-Fourrey C."/>
            <person name="LaButti K."/>
            <person name="Lindquist E.A."/>
            <person name="Lipzen A."/>
            <person name="Lundell T."/>
            <person name="Morin E."/>
            <person name="Murat C."/>
            <person name="Sun H."/>
            <person name="Tunlid A."/>
            <person name="Henrissat B."/>
            <person name="Grigoriev I.V."/>
            <person name="Hibbett D.S."/>
            <person name="Martin F."/>
            <person name="Nordberg H.P."/>
            <person name="Cantor M.N."/>
            <person name="Hua S.X."/>
        </authorList>
    </citation>
    <scope>NUCLEOTIDE SEQUENCE [LARGE SCALE GENOMIC DNA]</scope>
    <source>
        <strain evidence="2 3">LaAM-08-1</strain>
    </source>
</reference>
<evidence type="ECO:0000313" key="2">
    <source>
        <dbReference type="EMBL" id="KIK07495.1"/>
    </source>
</evidence>
<accession>A0A0C9X5T3</accession>
<evidence type="ECO:0000313" key="3">
    <source>
        <dbReference type="Proteomes" id="UP000054477"/>
    </source>
</evidence>
<protein>
    <submittedName>
        <fullName evidence="2">Uncharacterized protein</fullName>
    </submittedName>
</protein>
<dbReference type="HOGENOM" id="CLU_1343459_0_0_1"/>